<dbReference type="PANTHER" id="PTHR21284">
    <property type="entry name" value="EG:80H7.2 PROTEIN"/>
    <property type="match status" value="1"/>
</dbReference>
<keyword evidence="3 6" id="KW-1133">Transmembrane helix</keyword>
<evidence type="ECO:0000313" key="7">
    <source>
        <dbReference type="EnsemblMetazoa" id="XP_022656173"/>
    </source>
</evidence>
<feature type="transmembrane region" description="Helical" evidence="6">
    <location>
        <begin position="12"/>
        <end position="35"/>
    </location>
</feature>
<evidence type="ECO:0000256" key="6">
    <source>
        <dbReference type="SAM" id="Phobius"/>
    </source>
</evidence>
<dbReference type="GO" id="GO:0005918">
    <property type="term" value="C:septate junction"/>
    <property type="evidence" value="ECO:0007669"/>
    <property type="project" value="TreeGrafter"/>
</dbReference>
<evidence type="ECO:0000256" key="1">
    <source>
        <dbReference type="ARBA" id="ARBA00004141"/>
    </source>
</evidence>
<evidence type="ECO:0000256" key="5">
    <source>
        <dbReference type="SAM" id="MobiDB-lite"/>
    </source>
</evidence>
<dbReference type="GO" id="GO:0035151">
    <property type="term" value="P:regulation of tube size, open tracheal system"/>
    <property type="evidence" value="ECO:0007669"/>
    <property type="project" value="TreeGrafter"/>
</dbReference>
<dbReference type="InterPro" id="IPR004031">
    <property type="entry name" value="PMP22/EMP/MP20/Claudin"/>
</dbReference>
<dbReference type="GO" id="GO:0019991">
    <property type="term" value="P:septate junction assembly"/>
    <property type="evidence" value="ECO:0007669"/>
    <property type="project" value="TreeGrafter"/>
</dbReference>
<comment type="subcellular location">
    <subcellularLocation>
        <location evidence="1">Membrane</location>
        <topology evidence="1">Multi-pass membrane protein</topology>
    </subcellularLocation>
</comment>
<dbReference type="OMA" id="GFYISVQ"/>
<evidence type="ECO:0000256" key="4">
    <source>
        <dbReference type="ARBA" id="ARBA00023136"/>
    </source>
</evidence>
<evidence type="ECO:0000256" key="3">
    <source>
        <dbReference type="ARBA" id="ARBA00022989"/>
    </source>
</evidence>
<dbReference type="Pfam" id="PF13903">
    <property type="entry name" value="Claudin_2"/>
    <property type="match status" value="1"/>
</dbReference>
<feature type="region of interest" description="Disordered" evidence="5">
    <location>
        <begin position="205"/>
        <end position="232"/>
    </location>
</feature>
<dbReference type="GeneID" id="111248313"/>
<dbReference type="GO" id="GO:0016020">
    <property type="term" value="C:membrane"/>
    <property type="evidence" value="ECO:0007669"/>
    <property type="project" value="UniProtKB-SubCell"/>
</dbReference>
<keyword evidence="4 6" id="KW-0472">Membrane</keyword>
<dbReference type="OrthoDB" id="10062378at2759"/>
<evidence type="ECO:0000256" key="2">
    <source>
        <dbReference type="ARBA" id="ARBA00022692"/>
    </source>
</evidence>
<accession>A0A7M7JU84</accession>
<reference evidence="7" key="1">
    <citation type="submission" date="2021-01" db="UniProtKB">
        <authorList>
            <consortium name="EnsemblMetazoa"/>
        </authorList>
    </citation>
    <scope>IDENTIFICATION</scope>
</reference>
<name>A0A7M7JU84_VARDE</name>
<organism evidence="7 8">
    <name type="scientific">Varroa destructor</name>
    <name type="common">Honeybee mite</name>
    <dbReference type="NCBI Taxonomy" id="109461"/>
    <lineage>
        <taxon>Eukaryota</taxon>
        <taxon>Metazoa</taxon>
        <taxon>Ecdysozoa</taxon>
        <taxon>Arthropoda</taxon>
        <taxon>Chelicerata</taxon>
        <taxon>Arachnida</taxon>
        <taxon>Acari</taxon>
        <taxon>Parasitiformes</taxon>
        <taxon>Mesostigmata</taxon>
        <taxon>Gamasina</taxon>
        <taxon>Dermanyssoidea</taxon>
        <taxon>Varroidae</taxon>
        <taxon>Varroa</taxon>
    </lineage>
</organism>
<dbReference type="Proteomes" id="UP000594260">
    <property type="component" value="Unplaced"/>
</dbReference>
<feature type="compositionally biased region" description="Polar residues" evidence="5">
    <location>
        <begin position="207"/>
        <end position="232"/>
    </location>
</feature>
<dbReference type="EnsemblMetazoa" id="XM_022800438">
    <property type="protein sequence ID" value="XP_022656173"/>
    <property type="gene ID" value="LOC111248313"/>
</dbReference>
<protein>
    <submittedName>
        <fullName evidence="7">Uncharacterized protein</fullName>
    </submittedName>
</protein>
<sequence>MKYHSAKSQYSLLGSSCALVALVFITISFCTPYWLVSDGLNLTGKKFRRLGLWEACFDNFYDEHYRYDYEFSGCRWIFHREYRIIRHLLEPPFFIATQTLFTIGFTLLLLASLVLMAVHLCAPAELELRLTQLTAALLLVSAVFDSVAVIVFGALGDGRDWMPDPDHNYLSWSFVLGVIGTLVEYFAGVLLFVDGKHLRKEIEADNKSFQMQPSPPRTQSQGHHGPQITTIA</sequence>
<feature type="transmembrane region" description="Helical" evidence="6">
    <location>
        <begin position="170"/>
        <end position="193"/>
    </location>
</feature>
<dbReference type="KEGG" id="vde:111248313"/>
<keyword evidence="8" id="KW-1185">Reference proteome</keyword>
<dbReference type="FunCoup" id="A0A7M7JU84">
    <property type="interactions" value="17"/>
</dbReference>
<feature type="transmembrane region" description="Helical" evidence="6">
    <location>
        <begin position="100"/>
        <end position="121"/>
    </location>
</feature>
<evidence type="ECO:0000313" key="8">
    <source>
        <dbReference type="Proteomes" id="UP000594260"/>
    </source>
</evidence>
<proteinExistence type="predicted"/>
<dbReference type="RefSeq" id="XP_022656173.1">
    <property type="nucleotide sequence ID" value="XM_022800438.1"/>
</dbReference>
<dbReference type="InParanoid" id="A0A7M7JU84"/>
<dbReference type="PANTHER" id="PTHR21284:SF6">
    <property type="entry name" value="SINUOUS"/>
    <property type="match status" value="1"/>
</dbReference>
<dbReference type="AlphaFoldDB" id="A0A7M7JU84"/>
<feature type="transmembrane region" description="Helical" evidence="6">
    <location>
        <begin position="133"/>
        <end position="155"/>
    </location>
</feature>
<dbReference type="Gene3D" id="1.20.140.150">
    <property type="match status" value="1"/>
</dbReference>
<keyword evidence="2 6" id="KW-0812">Transmembrane</keyword>